<dbReference type="InterPro" id="IPR038770">
    <property type="entry name" value="Na+/solute_symporter_sf"/>
</dbReference>
<feature type="transmembrane region" description="Helical" evidence="5">
    <location>
        <begin position="7"/>
        <end position="24"/>
    </location>
</feature>
<name>A0ABN8E1K2_9VIBR</name>
<dbReference type="Gene3D" id="1.20.1530.20">
    <property type="match status" value="1"/>
</dbReference>
<comment type="subcellular location">
    <subcellularLocation>
        <location evidence="1">Membrane</location>
        <topology evidence="1">Multi-pass membrane protein</topology>
    </subcellularLocation>
</comment>
<protein>
    <submittedName>
        <fullName evidence="6">Pantothenates transporter PanS</fullName>
    </submittedName>
</protein>
<evidence type="ECO:0000256" key="5">
    <source>
        <dbReference type="SAM" id="Phobius"/>
    </source>
</evidence>
<feature type="transmembrane region" description="Helical" evidence="5">
    <location>
        <begin position="187"/>
        <end position="209"/>
    </location>
</feature>
<keyword evidence="3 5" id="KW-1133">Transmembrane helix</keyword>
<dbReference type="Proteomes" id="UP000838748">
    <property type="component" value="Unassembled WGS sequence"/>
</dbReference>
<comment type="caution">
    <text evidence="6">The sequence shown here is derived from an EMBL/GenBank/DDBJ whole genome shotgun (WGS) entry which is preliminary data.</text>
</comment>
<evidence type="ECO:0000313" key="7">
    <source>
        <dbReference type="Proteomes" id="UP000838748"/>
    </source>
</evidence>
<feature type="transmembrane region" description="Helical" evidence="5">
    <location>
        <begin position="127"/>
        <end position="149"/>
    </location>
</feature>
<gene>
    <name evidence="6" type="primary">panS</name>
    <name evidence="6" type="ORF">VMF7928_00703</name>
</gene>
<dbReference type="InterPro" id="IPR002657">
    <property type="entry name" value="BilAc:Na_symport/Acr3"/>
</dbReference>
<dbReference type="EMBL" id="CAKLDM010000001">
    <property type="protein sequence ID" value="CAH0536813.1"/>
    <property type="molecule type" value="Genomic_DNA"/>
</dbReference>
<evidence type="ECO:0000256" key="4">
    <source>
        <dbReference type="ARBA" id="ARBA00023136"/>
    </source>
</evidence>
<feature type="transmembrane region" description="Helical" evidence="5">
    <location>
        <begin position="92"/>
        <end position="115"/>
    </location>
</feature>
<feature type="transmembrane region" description="Helical" evidence="5">
    <location>
        <begin position="215"/>
        <end position="238"/>
    </location>
</feature>
<reference evidence="6" key="1">
    <citation type="submission" date="2021-11" db="EMBL/GenBank/DDBJ databases">
        <authorList>
            <person name="Rodrigo-Torres L."/>
            <person name="Arahal R. D."/>
            <person name="Lucena T."/>
        </authorList>
    </citation>
    <scope>NUCLEOTIDE SEQUENCE</scope>
    <source>
        <strain evidence="6">CECT 7928</strain>
    </source>
</reference>
<keyword evidence="7" id="KW-1185">Reference proteome</keyword>
<dbReference type="PANTHER" id="PTHR10361:SF28">
    <property type="entry name" value="P3 PROTEIN-RELATED"/>
    <property type="match status" value="1"/>
</dbReference>
<evidence type="ECO:0000313" key="6">
    <source>
        <dbReference type="EMBL" id="CAH0536813.1"/>
    </source>
</evidence>
<proteinExistence type="predicted"/>
<feature type="transmembrane region" description="Helical" evidence="5">
    <location>
        <begin position="63"/>
        <end position="86"/>
    </location>
</feature>
<feature type="transmembrane region" description="Helical" evidence="5">
    <location>
        <begin position="155"/>
        <end position="175"/>
    </location>
</feature>
<dbReference type="InterPro" id="IPR004710">
    <property type="entry name" value="Bilac:Na_transpt"/>
</dbReference>
<accession>A0ABN8E1K2</accession>
<keyword evidence="4 5" id="KW-0472">Membrane</keyword>
<evidence type="ECO:0000256" key="3">
    <source>
        <dbReference type="ARBA" id="ARBA00022989"/>
    </source>
</evidence>
<organism evidence="6 7">
    <name type="scientific">Vibrio marisflavi CECT 7928</name>
    <dbReference type="NCBI Taxonomy" id="634439"/>
    <lineage>
        <taxon>Bacteria</taxon>
        <taxon>Pseudomonadati</taxon>
        <taxon>Pseudomonadota</taxon>
        <taxon>Gammaproteobacteria</taxon>
        <taxon>Vibrionales</taxon>
        <taxon>Vibrionaceae</taxon>
        <taxon>Vibrio</taxon>
    </lineage>
</organism>
<evidence type="ECO:0000256" key="1">
    <source>
        <dbReference type="ARBA" id="ARBA00004141"/>
    </source>
</evidence>
<sequence length="306" mass="32603">MQTNTTRLFPILAILGAIFAYLFPHFLTSLSYLIVPLLVIIMLSMGLTLTIGDFKHAFAQKTAVLLGLILQYSVMPLGALGVSMMLGLNKELMVGMVLVGSVAGGTASNVMNYLAKGDVALSITMTALSTLVGVLLTPLLTDLLVGATIHIPVTAMLYSLLKIVLIPVLIGLFVNHYFSKPVTKVSSLLPMISMLAIVFAIMIIVALNAHNLRTVGPIIFLAVILHNGIGLTLGYSVSRLLGFNHKVSKTICLEVGLQNSGLAAALSIKFFGPLSAAPAAIFSIWHNISGSILAGFWSREKEEIKS</sequence>
<dbReference type="PANTHER" id="PTHR10361">
    <property type="entry name" value="SODIUM-BILE ACID COTRANSPORTER"/>
    <property type="match status" value="1"/>
</dbReference>
<dbReference type="Pfam" id="PF01758">
    <property type="entry name" value="SBF"/>
    <property type="match status" value="1"/>
</dbReference>
<feature type="transmembrane region" description="Helical" evidence="5">
    <location>
        <begin position="30"/>
        <end position="51"/>
    </location>
</feature>
<dbReference type="RefSeq" id="WP_237360095.1">
    <property type="nucleotide sequence ID" value="NZ_CAKLDM010000001.1"/>
</dbReference>
<evidence type="ECO:0000256" key="2">
    <source>
        <dbReference type="ARBA" id="ARBA00022692"/>
    </source>
</evidence>
<keyword evidence="2 5" id="KW-0812">Transmembrane</keyword>